<evidence type="ECO:0000313" key="3">
    <source>
        <dbReference type="Proteomes" id="UP000007519"/>
    </source>
</evidence>
<dbReference type="HOGENOM" id="CLU_2939168_0_0_10"/>
<dbReference type="Proteomes" id="UP000007519">
    <property type="component" value="Chromosome"/>
</dbReference>
<accession>H6L0A1</accession>
<dbReference type="KEGG" id="sgn:SGRA_3541"/>
<keyword evidence="3" id="KW-1185">Reference proteome</keyword>
<organism evidence="2 3">
    <name type="scientific">Saprospira grandis (strain Lewin)</name>
    <dbReference type="NCBI Taxonomy" id="984262"/>
    <lineage>
        <taxon>Bacteria</taxon>
        <taxon>Pseudomonadati</taxon>
        <taxon>Bacteroidota</taxon>
        <taxon>Saprospiria</taxon>
        <taxon>Saprospirales</taxon>
        <taxon>Saprospiraceae</taxon>
        <taxon>Saprospira</taxon>
    </lineage>
</organism>
<dbReference type="AlphaFoldDB" id="H6L0A1"/>
<evidence type="ECO:0000313" key="2">
    <source>
        <dbReference type="EMBL" id="AFC26265.1"/>
    </source>
</evidence>
<name>H6L0A1_SAPGL</name>
<evidence type="ECO:0000256" key="1">
    <source>
        <dbReference type="SAM" id="MobiDB-lite"/>
    </source>
</evidence>
<proteinExistence type="predicted"/>
<dbReference type="EMBL" id="CP002831">
    <property type="protein sequence ID" value="AFC26265.1"/>
    <property type="molecule type" value="Genomic_DNA"/>
</dbReference>
<gene>
    <name evidence="2" type="ordered locus">SGRA_3541</name>
</gene>
<reference evidence="2 3" key="1">
    <citation type="journal article" date="2012" name="Stand. Genomic Sci.">
        <title>Complete genome sequencing and analysis of Saprospira grandis str. Lewin, a predatory marine bacterium.</title>
        <authorList>
            <person name="Saw J.H."/>
            <person name="Yuryev A."/>
            <person name="Kanbe M."/>
            <person name="Hou S."/>
            <person name="Young A.G."/>
            <person name="Aizawa S."/>
            <person name="Alam M."/>
        </authorList>
    </citation>
    <scope>NUCLEOTIDE SEQUENCE [LARGE SCALE GENOMIC DNA]</scope>
    <source>
        <strain evidence="2 3">Lewin</strain>
    </source>
</reference>
<protein>
    <submittedName>
        <fullName evidence="2">Uncharacterized protein</fullName>
    </submittedName>
</protein>
<feature type="region of interest" description="Disordered" evidence="1">
    <location>
        <begin position="1"/>
        <end position="60"/>
    </location>
</feature>
<sequence length="60" mass="6353">MSGLGMAAGGRRPDQVFLSAAKKTQGRASSEPANSPARPKGGQAPEKKEKKKSRLLLQTF</sequence>